<evidence type="ECO:0000256" key="8">
    <source>
        <dbReference type="ARBA" id="ARBA00030117"/>
    </source>
</evidence>
<evidence type="ECO:0000256" key="3">
    <source>
        <dbReference type="ARBA" id="ARBA00022491"/>
    </source>
</evidence>
<evidence type="ECO:0000256" key="7">
    <source>
        <dbReference type="ARBA" id="ARBA00024739"/>
    </source>
</evidence>
<evidence type="ECO:0000256" key="5">
    <source>
        <dbReference type="ARBA" id="ARBA00023015"/>
    </source>
</evidence>
<organism evidence="11 12">
    <name type="scientific">Polynucleobacter cosmopolitanus</name>
    <dbReference type="NCBI Taxonomy" id="351345"/>
    <lineage>
        <taxon>Bacteria</taxon>
        <taxon>Pseudomonadati</taxon>
        <taxon>Pseudomonadota</taxon>
        <taxon>Betaproteobacteria</taxon>
        <taxon>Burkholderiales</taxon>
        <taxon>Burkholderiaceae</taxon>
        <taxon>Polynucleobacter</taxon>
    </lineage>
</organism>
<protein>
    <recommendedName>
        <fullName evidence="2">Negative regulator of flagellin synthesis</fullName>
    </recommendedName>
    <alternativeName>
        <fullName evidence="8">Anti-sigma-28 factor</fullName>
    </alternativeName>
</protein>
<accession>A0A229FUI9</accession>
<evidence type="ECO:0000259" key="10">
    <source>
        <dbReference type="Pfam" id="PF04316"/>
    </source>
</evidence>
<evidence type="ECO:0000313" key="11">
    <source>
        <dbReference type="EMBL" id="OXL15573.1"/>
    </source>
</evidence>
<gene>
    <name evidence="11" type="primary">flgM</name>
    <name evidence="11" type="ORF">AOC33_00275</name>
</gene>
<keyword evidence="6" id="KW-0804">Transcription</keyword>
<dbReference type="InterPro" id="IPR007412">
    <property type="entry name" value="FlgM"/>
</dbReference>
<sequence length="104" mass="10855">MKINQINTQAVDSKLVSSEKKKADSVSSSPVNSTPIGPEASVNISSNAKKVSNINGADAVFDTTKVSEIKAAISSGQFKVNAELVADGLISTVKDLIQTQSYKA</sequence>
<evidence type="ECO:0000256" key="2">
    <source>
        <dbReference type="ARBA" id="ARBA00017823"/>
    </source>
</evidence>
<reference evidence="11 12" key="1">
    <citation type="submission" date="2017-06" db="EMBL/GenBank/DDBJ databases">
        <title>Reclassification of a Polynucleobacter cosmopolitanus strain isolated from tropical Lake Victoria as Polynucleobacter victoriensis comb. nov.</title>
        <authorList>
            <person name="Hahn M.W."/>
        </authorList>
    </citation>
    <scope>NUCLEOTIDE SEQUENCE [LARGE SCALE GENOMIC DNA]</scope>
    <source>
        <strain evidence="11 12">MWH-MoIso2</strain>
    </source>
</reference>
<dbReference type="InterPro" id="IPR031316">
    <property type="entry name" value="FlgM_C"/>
</dbReference>
<keyword evidence="11" id="KW-0282">Flagellum</keyword>
<dbReference type="AlphaFoldDB" id="A0A229FUI9"/>
<name>A0A229FUI9_9BURK</name>
<evidence type="ECO:0000256" key="4">
    <source>
        <dbReference type="ARBA" id="ARBA00022795"/>
    </source>
</evidence>
<dbReference type="NCBIfam" id="TIGR03824">
    <property type="entry name" value="FlgM_jcvi"/>
    <property type="match status" value="1"/>
</dbReference>
<feature type="domain" description="Anti-sigma-28 factor FlgM C-terminal" evidence="10">
    <location>
        <begin position="41"/>
        <end position="90"/>
    </location>
</feature>
<feature type="compositionally biased region" description="Polar residues" evidence="9">
    <location>
        <begin position="25"/>
        <end position="35"/>
    </location>
</feature>
<keyword evidence="5" id="KW-0805">Transcription regulation</keyword>
<dbReference type="SUPFAM" id="SSF101498">
    <property type="entry name" value="Anti-sigma factor FlgM"/>
    <property type="match status" value="1"/>
</dbReference>
<dbReference type="InterPro" id="IPR035890">
    <property type="entry name" value="Anti-sigma-28_factor_FlgM_sf"/>
</dbReference>
<evidence type="ECO:0000313" key="12">
    <source>
        <dbReference type="Proteomes" id="UP000215188"/>
    </source>
</evidence>
<evidence type="ECO:0000256" key="1">
    <source>
        <dbReference type="ARBA" id="ARBA00005322"/>
    </source>
</evidence>
<dbReference type="OrthoDB" id="9181369at2"/>
<keyword evidence="12" id="KW-1185">Reference proteome</keyword>
<keyword evidence="11" id="KW-0969">Cilium</keyword>
<feature type="region of interest" description="Disordered" evidence="9">
    <location>
        <begin position="14"/>
        <end position="40"/>
    </location>
</feature>
<comment type="caution">
    <text evidence="11">The sequence shown here is derived from an EMBL/GenBank/DDBJ whole genome shotgun (WGS) entry which is preliminary data.</text>
</comment>
<proteinExistence type="inferred from homology"/>
<evidence type="ECO:0000256" key="9">
    <source>
        <dbReference type="SAM" id="MobiDB-lite"/>
    </source>
</evidence>
<keyword evidence="4" id="KW-1005">Bacterial flagellum biogenesis</keyword>
<comment type="function">
    <text evidence="7">Responsible for the coupling of flagellin expression to flagellar assembly by preventing expression of the flagellin genes when a component of the middle class of proteins is defective. It negatively regulates flagellar genes by inhibiting the activity of FliA by directly binding to FliA.</text>
</comment>
<dbReference type="Proteomes" id="UP000215188">
    <property type="component" value="Unassembled WGS sequence"/>
</dbReference>
<keyword evidence="3" id="KW-0678">Repressor</keyword>
<dbReference type="RefSeq" id="WP_089514612.1">
    <property type="nucleotide sequence ID" value="NZ_NJGG01000001.1"/>
</dbReference>
<keyword evidence="11" id="KW-0966">Cell projection</keyword>
<evidence type="ECO:0000256" key="6">
    <source>
        <dbReference type="ARBA" id="ARBA00023163"/>
    </source>
</evidence>
<comment type="similarity">
    <text evidence="1">Belongs to the FlgM family.</text>
</comment>
<dbReference type="GO" id="GO:0044781">
    <property type="term" value="P:bacterial-type flagellum organization"/>
    <property type="evidence" value="ECO:0007669"/>
    <property type="project" value="UniProtKB-KW"/>
</dbReference>
<dbReference type="Pfam" id="PF04316">
    <property type="entry name" value="FlgM"/>
    <property type="match status" value="1"/>
</dbReference>
<dbReference type="GO" id="GO:0045892">
    <property type="term" value="P:negative regulation of DNA-templated transcription"/>
    <property type="evidence" value="ECO:0007669"/>
    <property type="project" value="InterPro"/>
</dbReference>
<dbReference type="EMBL" id="NJGG01000001">
    <property type="protein sequence ID" value="OXL15573.1"/>
    <property type="molecule type" value="Genomic_DNA"/>
</dbReference>